<comment type="caution">
    <text evidence="2">The sequence shown here is derived from an EMBL/GenBank/DDBJ whole genome shotgun (WGS) entry which is preliminary data.</text>
</comment>
<organism evidence="2 3">
    <name type="scientific">Kingdonia uniflora</name>
    <dbReference type="NCBI Taxonomy" id="39325"/>
    <lineage>
        <taxon>Eukaryota</taxon>
        <taxon>Viridiplantae</taxon>
        <taxon>Streptophyta</taxon>
        <taxon>Embryophyta</taxon>
        <taxon>Tracheophyta</taxon>
        <taxon>Spermatophyta</taxon>
        <taxon>Magnoliopsida</taxon>
        <taxon>Ranunculales</taxon>
        <taxon>Circaeasteraceae</taxon>
        <taxon>Kingdonia</taxon>
    </lineage>
</organism>
<reference evidence="2 3" key="1">
    <citation type="journal article" date="2020" name="IScience">
        <title>Genome Sequencing of the Endangered Kingdonia uniflora (Circaeasteraceae, Ranunculales) Reveals Potential Mechanisms of Evolutionary Specialization.</title>
        <authorList>
            <person name="Sun Y."/>
            <person name="Deng T."/>
            <person name="Zhang A."/>
            <person name="Moore M.J."/>
            <person name="Landis J.B."/>
            <person name="Lin N."/>
            <person name="Zhang H."/>
            <person name="Zhang X."/>
            <person name="Huang J."/>
            <person name="Zhang X."/>
            <person name="Sun H."/>
            <person name="Wang H."/>
        </authorList>
    </citation>
    <scope>NUCLEOTIDE SEQUENCE [LARGE SCALE GENOMIC DNA]</scope>
    <source>
        <strain evidence="2">TB1705</strain>
        <tissue evidence="2">Leaf</tissue>
    </source>
</reference>
<evidence type="ECO:0000256" key="1">
    <source>
        <dbReference type="SAM" id="MobiDB-lite"/>
    </source>
</evidence>
<proteinExistence type="predicted"/>
<dbReference type="EMBL" id="JACGCM010001726">
    <property type="protein sequence ID" value="KAF6150898.1"/>
    <property type="molecule type" value="Genomic_DNA"/>
</dbReference>
<dbReference type="Proteomes" id="UP000541444">
    <property type="component" value="Unassembled WGS sequence"/>
</dbReference>
<gene>
    <name evidence="2" type="ORF">GIB67_020981</name>
</gene>
<dbReference type="AlphaFoldDB" id="A0A7J7M823"/>
<protein>
    <submittedName>
        <fullName evidence="2">Uncharacterized protein</fullName>
    </submittedName>
</protein>
<feature type="region of interest" description="Disordered" evidence="1">
    <location>
        <begin position="160"/>
        <end position="193"/>
    </location>
</feature>
<accession>A0A7J7M823</accession>
<sequence>METPTIRVALVIKPLAVGVPVVSTFAKGSSSSATEIVAVVVRYQISTSEKTTKRKREGENLLQQIEPREGLEVVKDLMVDDDAEVGKEVKLKAILSEYGGDLLESIYLLASSDQTTDVSVEEQPMEVTKTEDEDCQSAYLPASAEQANAKSIEEQITEVVKTEDEASQTKESKENVEQSKEEVVEGKDDDDRN</sequence>
<evidence type="ECO:0000313" key="2">
    <source>
        <dbReference type="EMBL" id="KAF6150898.1"/>
    </source>
</evidence>
<name>A0A7J7M823_9MAGN</name>
<evidence type="ECO:0000313" key="3">
    <source>
        <dbReference type="Proteomes" id="UP000541444"/>
    </source>
</evidence>
<keyword evidence="3" id="KW-1185">Reference proteome</keyword>